<name>A0A6H1ZKK1_9ZZZZ</name>
<accession>A0A6H1ZKK1</accession>
<dbReference type="EMBL" id="MT142022">
    <property type="protein sequence ID" value="QJA73361.1"/>
    <property type="molecule type" value="Genomic_DNA"/>
</dbReference>
<dbReference type="AlphaFoldDB" id="A0A6H1ZKK1"/>
<reference evidence="2" key="1">
    <citation type="submission" date="2020-03" db="EMBL/GenBank/DDBJ databases">
        <title>The deep terrestrial virosphere.</title>
        <authorList>
            <person name="Holmfeldt K."/>
            <person name="Nilsson E."/>
            <person name="Simone D."/>
            <person name="Lopez-Fernandez M."/>
            <person name="Wu X."/>
            <person name="de Brujin I."/>
            <person name="Lundin D."/>
            <person name="Andersson A."/>
            <person name="Bertilsson S."/>
            <person name="Dopson M."/>
        </authorList>
    </citation>
    <scope>NUCLEOTIDE SEQUENCE</scope>
    <source>
        <strain evidence="3">MM415A02396</strain>
        <strain evidence="2">TM448A00954</strain>
        <strain evidence="4">TM448B01007</strain>
    </source>
</reference>
<evidence type="ECO:0000313" key="2">
    <source>
        <dbReference type="EMBL" id="QJA48456.1"/>
    </source>
</evidence>
<evidence type="ECO:0000313" key="4">
    <source>
        <dbReference type="EMBL" id="QJH97431.1"/>
    </source>
</evidence>
<evidence type="ECO:0000256" key="1">
    <source>
        <dbReference type="SAM" id="MobiDB-lite"/>
    </source>
</evidence>
<protein>
    <submittedName>
        <fullName evidence="2">Uncharacterized protein</fullName>
    </submittedName>
</protein>
<sequence>METKYAMVVLNRHNEGCPHFGTKQAVKVDYTGDKLCPDCGISIEDGNFVSIRMVGRDERRLASGWTRRPIADMVDLRKQVSDSRMGQIQRGSGRGVDMSDVENQQFQRGIDDNYADVSKKGWEKAYEEERGDF</sequence>
<gene>
    <name evidence="3" type="ORF">MM415A02396_0004</name>
    <name evidence="2" type="ORF">TM448A00954_0009</name>
    <name evidence="4" type="ORF">TM448B01007_0018</name>
</gene>
<dbReference type="EMBL" id="MT144686">
    <property type="protein sequence ID" value="QJH97431.1"/>
    <property type="molecule type" value="Genomic_DNA"/>
</dbReference>
<proteinExistence type="predicted"/>
<feature type="region of interest" description="Disordered" evidence="1">
    <location>
        <begin position="81"/>
        <end position="100"/>
    </location>
</feature>
<organism evidence="2">
    <name type="scientific">viral metagenome</name>
    <dbReference type="NCBI Taxonomy" id="1070528"/>
    <lineage>
        <taxon>unclassified sequences</taxon>
        <taxon>metagenomes</taxon>
        <taxon>organismal metagenomes</taxon>
    </lineage>
</organism>
<evidence type="ECO:0000313" key="3">
    <source>
        <dbReference type="EMBL" id="QJA73361.1"/>
    </source>
</evidence>
<dbReference type="EMBL" id="MT144085">
    <property type="protein sequence ID" value="QJA48456.1"/>
    <property type="molecule type" value="Genomic_DNA"/>
</dbReference>